<dbReference type="HAMAP" id="MF_00754">
    <property type="entry name" value="RNase_P_1"/>
    <property type="match status" value="1"/>
</dbReference>
<dbReference type="Gene3D" id="2.30.30.210">
    <property type="entry name" value="Ribonuclease P/MRP, subunit p29"/>
    <property type="match status" value="1"/>
</dbReference>
<evidence type="ECO:0000256" key="4">
    <source>
        <dbReference type="ARBA" id="ARBA00022759"/>
    </source>
</evidence>
<comment type="catalytic activity">
    <reaction evidence="6">
        <text>Endonucleolytic cleavage of RNA, removing 5'-extranucleotides from tRNA precursor.</text>
        <dbReference type="EC" id="3.1.26.5"/>
    </reaction>
</comment>
<dbReference type="InterPro" id="IPR002730">
    <property type="entry name" value="Rpp29/RNP1"/>
</dbReference>
<comment type="caution">
    <text evidence="7">The sequence shown here is derived from an EMBL/GenBank/DDBJ whole genome shotgun (WGS) entry which is preliminary data.</text>
</comment>
<comment type="subunit">
    <text evidence="6">Consists of a catalytic RNA component and at least 4-5 protein subunits.</text>
</comment>
<dbReference type="GO" id="GO:0004526">
    <property type="term" value="F:ribonuclease P activity"/>
    <property type="evidence" value="ECO:0007669"/>
    <property type="project" value="UniProtKB-UniRule"/>
</dbReference>
<dbReference type="GO" id="GO:0001682">
    <property type="term" value="P:tRNA 5'-leader removal"/>
    <property type="evidence" value="ECO:0007669"/>
    <property type="project" value="UniProtKB-UniRule"/>
</dbReference>
<keyword evidence="5 6" id="KW-0378">Hydrolase</keyword>
<keyword evidence="4 6" id="KW-0255">Endonuclease</keyword>
<dbReference type="Proteomes" id="UP000752814">
    <property type="component" value="Unassembled WGS sequence"/>
</dbReference>
<evidence type="ECO:0000256" key="1">
    <source>
        <dbReference type="ARBA" id="ARBA00022490"/>
    </source>
</evidence>
<evidence type="ECO:0000256" key="6">
    <source>
        <dbReference type="HAMAP-Rule" id="MF_00754"/>
    </source>
</evidence>
<comment type="similarity">
    <text evidence="6">Belongs to the eukaryotic/archaeal RNase P protein component 1 family.</text>
</comment>
<keyword evidence="1 6" id="KW-0963">Cytoplasm</keyword>
<organism evidence="7 8">
    <name type="scientific">Candidatus Methanomassiliicoccus intestinalis</name>
    <dbReference type="NCBI Taxonomy" id="1406512"/>
    <lineage>
        <taxon>Archaea</taxon>
        <taxon>Methanobacteriati</taxon>
        <taxon>Thermoplasmatota</taxon>
        <taxon>Thermoplasmata</taxon>
        <taxon>Methanomassiliicoccales</taxon>
        <taxon>Methanomassiliicoccaceae</taxon>
        <taxon>Methanomassiliicoccus</taxon>
    </lineage>
</organism>
<accession>A0A8J8PEM0</accession>
<dbReference type="InterPro" id="IPR036980">
    <property type="entry name" value="RNase_P/MRP_Rpp29_sf"/>
</dbReference>
<evidence type="ECO:0000313" key="7">
    <source>
        <dbReference type="EMBL" id="TQS81154.1"/>
    </source>
</evidence>
<dbReference type="AlphaFoldDB" id="A0A8J8PEM0"/>
<reference evidence="7" key="1">
    <citation type="submission" date="2016-03" db="EMBL/GenBank/DDBJ databases">
        <authorList>
            <person name="Borrel G."/>
            <person name="Mccann A."/>
            <person name="O'Toole P.W."/>
        </authorList>
    </citation>
    <scope>NUCLEOTIDE SEQUENCE</scope>
    <source>
        <strain evidence="7">183</strain>
    </source>
</reference>
<dbReference type="GO" id="GO:0030677">
    <property type="term" value="C:ribonuclease P complex"/>
    <property type="evidence" value="ECO:0007669"/>
    <property type="project" value="UniProtKB-UniRule"/>
</dbReference>
<dbReference type="SMART" id="SM00538">
    <property type="entry name" value="POP4"/>
    <property type="match status" value="1"/>
</dbReference>
<sequence length="86" mass="9904">MKVNKRNLMRSEFIGMDVEIQSLGCGNFCGAIVDESKNTFTIRKDSREITVPKSSSEFLFTYQGESVLIHGSEIQYRPEDRIKKIR</sequence>
<dbReference type="InterPro" id="IPR023538">
    <property type="entry name" value="RNP1"/>
</dbReference>
<dbReference type="InterPro" id="IPR023534">
    <property type="entry name" value="Rof/RNase_P-like"/>
</dbReference>
<keyword evidence="3 6" id="KW-0540">Nuclease</keyword>
<dbReference type="Pfam" id="PF01868">
    <property type="entry name" value="RNase_P-MRP_p29"/>
    <property type="match status" value="1"/>
</dbReference>
<name>A0A8J8PEM0_9ARCH</name>
<evidence type="ECO:0000256" key="5">
    <source>
        <dbReference type="ARBA" id="ARBA00022801"/>
    </source>
</evidence>
<proteinExistence type="inferred from homology"/>
<dbReference type="EC" id="3.1.26.5" evidence="6"/>
<dbReference type="EMBL" id="LVVT01000024">
    <property type="protein sequence ID" value="TQS81154.1"/>
    <property type="molecule type" value="Genomic_DNA"/>
</dbReference>
<dbReference type="GO" id="GO:0005737">
    <property type="term" value="C:cytoplasm"/>
    <property type="evidence" value="ECO:0007669"/>
    <property type="project" value="UniProtKB-SubCell"/>
</dbReference>
<comment type="function">
    <text evidence="6">Part of ribonuclease P, a protein complex that generates mature tRNA molecules by cleaving their 5'-ends.</text>
</comment>
<gene>
    <name evidence="6" type="primary">rnp1</name>
    <name evidence="7" type="ORF">A3207_04570</name>
</gene>
<evidence type="ECO:0000313" key="8">
    <source>
        <dbReference type="Proteomes" id="UP000752814"/>
    </source>
</evidence>
<protein>
    <recommendedName>
        <fullName evidence="6">Ribonuclease P protein component 1</fullName>
        <shortName evidence="6">RNase P component 1</shortName>
        <ecNumber evidence="6">3.1.26.5</ecNumber>
    </recommendedName>
    <alternativeName>
        <fullName evidence="6">Rpp29</fullName>
    </alternativeName>
</protein>
<comment type="subcellular location">
    <subcellularLocation>
        <location evidence="6">Cytoplasm</location>
    </subcellularLocation>
</comment>
<dbReference type="GO" id="GO:0003723">
    <property type="term" value="F:RNA binding"/>
    <property type="evidence" value="ECO:0007669"/>
    <property type="project" value="InterPro"/>
</dbReference>
<keyword evidence="2 6" id="KW-0819">tRNA processing</keyword>
<dbReference type="SUPFAM" id="SSF101744">
    <property type="entry name" value="Rof/RNase P subunit-like"/>
    <property type="match status" value="1"/>
</dbReference>
<evidence type="ECO:0000256" key="2">
    <source>
        <dbReference type="ARBA" id="ARBA00022694"/>
    </source>
</evidence>
<evidence type="ECO:0000256" key="3">
    <source>
        <dbReference type="ARBA" id="ARBA00022722"/>
    </source>
</evidence>